<feature type="domain" description="DEAD-box RNA helicase Q" evidence="7">
    <location>
        <begin position="360"/>
        <end position="388"/>
    </location>
</feature>
<dbReference type="SUPFAM" id="SSF53335">
    <property type="entry name" value="S-adenosyl-L-methionine-dependent methyltransferases"/>
    <property type="match status" value="1"/>
</dbReference>
<dbReference type="Gene3D" id="3.40.50.150">
    <property type="entry name" value="Vaccinia Virus protein VP39"/>
    <property type="match status" value="1"/>
</dbReference>
<dbReference type="CDD" id="cd02440">
    <property type="entry name" value="AdoMet_MTases"/>
    <property type="match status" value="1"/>
</dbReference>
<dbReference type="Pfam" id="PF08241">
    <property type="entry name" value="Methyltransf_11"/>
    <property type="match status" value="1"/>
</dbReference>
<protein>
    <recommendedName>
        <fullName evidence="10">RNA helicase</fullName>
    </recommendedName>
</protein>
<keyword evidence="2" id="KW-0378">Hydrolase</keyword>
<keyword evidence="4" id="KW-0067">ATP-binding</keyword>
<sequence length="926" mass="103346">MPDLWQGDFMEALRALPCALSLEERPGKPDKPAGSVANAWEATGLHTEFFSEEEVFRGVKMWKECDPDQLERVVAWWDENDLLGLPVDPGCEVWKRARADRRDAVFPPRVTGYKPYGTLEMAGPMLFQLHTRYRRDPRFRRVVDVGAGTGRMASWLTHWNFEAIALDVVRPETPEFEVQEFDGRTLPLEDKSVDCVIFSFVLHHCRHFEVQRALLMEAARISRHWVAICEDTPEETIHWKATRGHDSKGTFNSWSDWKKLFEKINLRIVRSADLWEGQRNQPSPYFCRRAYFILEVQSDAICVAPKLRGVSGGVLPPRGYGVAKRECQSCQGCVEEVEDPEGEAILRDIKAEWMPAEEVSSFSQLKLPKPFAECLESQGFRIMSPIQRAALPLAMTGQDLVGVAATGSGKTLAYLLPMLLRLLSSNPETCGPFGLILLPTRELALQVAACASDVLAEGDGEDQLGRQISVVSFWGGSTRQKRKQQQRQLRYGVSEIPGGGSWIIAATPGRLLDLICEEEVEGREPLATVRVLVLDEGDRMLEEGLGDQLDGIARRTASMRQTLFFSATWREEKVGEEARRFCRHAPVIVHIGEDGDAVQGGVCNDADEGGGSAVPGKALVFCTTKKLAESEYRFQNSFLVNVRNAPNVLVATDVLGTHVFVFDMPGCIDDYIHRIGRTARGMDGQGQAICFFEHADCIPQMAEELCQHLEQTDQAIPSDLRRIAKEPNRAKAAECDLASADELGASWNASGFRPLGSKAGEESGWLVFCRGGLLHTDRGPGCWSLVDEELMDVEFGGFKLRLQFILKWEGTGKRLAQAESRSLRDHLRQQEARSAEQARHIAALGSDVPAQAVRRLQGEVALLETKVLEQQATQAAAARKSEIELRADLDVKSHEVLSLRRALEARDSEVRRYQMELEAIIIELNA</sequence>
<evidence type="ECO:0000256" key="5">
    <source>
        <dbReference type="PROSITE-ProRule" id="PRU00552"/>
    </source>
</evidence>
<dbReference type="InterPro" id="IPR027417">
    <property type="entry name" value="P-loop_NTPase"/>
</dbReference>
<dbReference type="InterPro" id="IPR013216">
    <property type="entry name" value="Methyltransf_11"/>
</dbReference>
<evidence type="ECO:0000256" key="2">
    <source>
        <dbReference type="ARBA" id="ARBA00022801"/>
    </source>
</evidence>
<dbReference type="Proteomes" id="UP001642484">
    <property type="component" value="Unassembled WGS sequence"/>
</dbReference>
<accession>A0ABP0JHT4</accession>
<evidence type="ECO:0000256" key="3">
    <source>
        <dbReference type="ARBA" id="ARBA00022806"/>
    </source>
</evidence>
<keyword evidence="9" id="KW-1185">Reference proteome</keyword>
<dbReference type="InterPro" id="IPR044742">
    <property type="entry name" value="DEAD/DEAH_RhlB"/>
</dbReference>
<dbReference type="PROSITE" id="PS51192">
    <property type="entry name" value="HELICASE_ATP_BIND_1"/>
    <property type="match status" value="1"/>
</dbReference>
<evidence type="ECO:0000313" key="8">
    <source>
        <dbReference type="EMBL" id="CAK9013977.1"/>
    </source>
</evidence>
<dbReference type="InterPro" id="IPR014014">
    <property type="entry name" value="RNA_helicase_DEAD_Q_motif"/>
</dbReference>
<dbReference type="PROSITE" id="PS51195">
    <property type="entry name" value="Q_MOTIF"/>
    <property type="match status" value="1"/>
</dbReference>
<keyword evidence="3" id="KW-0347">Helicase</keyword>
<name>A0ABP0JHT4_9DINO</name>
<reference evidence="8 9" key="1">
    <citation type="submission" date="2024-02" db="EMBL/GenBank/DDBJ databases">
        <authorList>
            <person name="Chen Y."/>
            <person name="Shah S."/>
            <person name="Dougan E. K."/>
            <person name="Thang M."/>
            <person name="Chan C."/>
        </authorList>
    </citation>
    <scope>NUCLEOTIDE SEQUENCE [LARGE SCALE GENOMIC DNA]</scope>
</reference>
<dbReference type="Pfam" id="PF00270">
    <property type="entry name" value="DEAD"/>
    <property type="match status" value="1"/>
</dbReference>
<dbReference type="InterPro" id="IPR029063">
    <property type="entry name" value="SAM-dependent_MTases_sf"/>
</dbReference>
<evidence type="ECO:0000256" key="4">
    <source>
        <dbReference type="ARBA" id="ARBA00022840"/>
    </source>
</evidence>
<evidence type="ECO:0000313" key="9">
    <source>
        <dbReference type="Proteomes" id="UP001642484"/>
    </source>
</evidence>
<dbReference type="InterPro" id="IPR014001">
    <property type="entry name" value="Helicase_ATP-bd"/>
</dbReference>
<dbReference type="PANTHER" id="PTHR47958">
    <property type="entry name" value="ATP-DEPENDENT RNA HELICASE DBP3"/>
    <property type="match status" value="1"/>
</dbReference>
<dbReference type="Gene3D" id="3.40.50.300">
    <property type="entry name" value="P-loop containing nucleotide triphosphate hydrolases"/>
    <property type="match status" value="2"/>
</dbReference>
<dbReference type="EMBL" id="CAXAMN010005491">
    <property type="protein sequence ID" value="CAK9013977.1"/>
    <property type="molecule type" value="Genomic_DNA"/>
</dbReference>
<proteinExistence type="predicted"/>
<dbReference type="InterPro" id="IPR011545">
    <property type="entry name" value="DEAD/DEAH_box_helicase_dom"/>
</dbReference>
<evidence type="ECO:0008006" key="10">
    <source>
        <dbReference type="Google" id="ProtNLM"/>
    </source>
</evidence>
<dbReference type="SUPFAM" id="SSF52540">
    <property type="entry name" value="P-loop containing nucleoside triphosphate hydrolases"/>
    <property type="match status" value="2"/>
</dbReference>
<dbReference type="SMART" id="SM00487">
    <property type="entry name" value="DEXDc"/>
    <property type="match status" value="1"/>
</dbReference>
<gene>
    <name evidence="8" type="ORF">CCMP2556_LOCUS11493</name>
</gene>
<dbReference type="CDD" id="cd00268">
    <property type="entry name" value="DEADc"/>
    <property type="match status" value="1"/>
</dbReference>
<comment type="caution">
    <text evidence="8">The sequence shown here is derived from an EMBL/GenBank/DDBJ whole genome shotgun (WGS) entry which is preliminary data.</text>
</comment>
<evidence type="ECO:0000256" key="1">
    <source>
        <dbReference type="ARBA" id="ARBA00022741"/>
    </source>
</evidence>
<feature type="short sequence motif" description="Q motif" evidence="5">
    <location>
        <begin position="360"/>
        <end position="388"/>
    </location>
</feature>
<keyword evidence="1" id="KW-0547">Nucleotide-binding</keyword>
<evidence type="ECO:0000259" key="6">
    <source>
        <dbReference type="PROSITE" id="PS51192"/>
    </source>
</evidence>
<organism evidence="8 9">
    <name type="scientific">Durusdinium trenchii</name>
    <dbReference type="NCBI Taxonomy" id="1381693"/>
    <lineage>
        <taxon>Eukaryota</taxon>
        <taxon>Sar</taxon>
        <taxon>Alveolata</taxon>
        <taxon>Dinophyceae</taxon>
        <taxon>Suessiales</taxon>
        <taxon>Symbiodiniaceae</taxon>
        <taxon>Durusdinium</taxon>
    </lineage>
</organism>
<evidence type="ECO:0000259" key="7">
    <source>
        <dbReference type="PROSITE" id="PS51195"/>
    </source>
</evidence>
<feature type="domain" description="Helicase ATP-binding" evidence="6">
    <location>
        <begin position="391"/>
        <end position="587"/>
    </location>
</feature>